<reference evidence="2" key="1">
    <citation type="submission" date="2015-04" db="EMBL/GenBank/DDBJ databases">
        <authorList>
            <person name="Syromyatnikov M.Y."/>
            <person name="Popov V.N."/>
        </authorList>
    </citation>
    <scope>NUCLEOTIDE SEQUENCE</scope>
    <source>
        <strain evidence="2">MO-1</strain>
    </source>
</reference>
<proteinExistence type="predicted"/>
<organism evidence="2">
    <name type="scientific">Magnetococcus massalia (strain MO-1)</name>
    <dbReference type="NCBI Taxonomy" id="451514"/>
    <lineage>
        <taxon>Bacteria</taxon>
        <taxon>Pseudomonadati</taxon>
        <taxon>Pseudomonadota</taxon>
        <taxon>Magnetococcia</taxon>
        <taxon>Magnetococcales</taxon>
        <taxon>Magnetococcaceae</taxon>
        <taxon>Magnetococcus</taxon>
    </lineage>
</organism>
<keyword evidence="1" id="KW-1133">Transmembrane helix</keyword>
<name>A0A1S7LFU6_MAGMO</name>
<dbReference type="AlphaFoldDB" id="A0A1S7LFU6"/>
<dbReference type="EMBL" id="LO017727">
    <property type="protein sequence ID" value="CRH05408.1"/>
    <property type="molecule type" value="Genomic_DNA"/>
</dbReference>
<keyword evidence="1" id="KW-0472">Membrane</keyword>
<evidence type="ECO:0000256" key="1">
    <source>
        <dbReference type="SAM" id="Phobius"/>
    </source>
</evidence>
<sequence>MIKGSAYYNRTRACCAGSQKRTLENQKVHKRQGSKIQRFHQHGCAPLSSRVSRNTHLSSTDQNLRSAVKMAPRKAVRGENALLMLVQAGVVAIGGLYYLGRESVRALSSTVQENRLSSVCCDEQDGFAADLDEFALCGSPNMQMYLTERFHSGRGYHNGQDVDQPCLFESAKMAALDDEESRISEQAQLDQAAALKQAWAERNHAC</sequence>
<keyword evidence="1" id="KW-0812">Transmembrane</keyword>
<protein>
    <submittedName>
        <fullName evidence="2">Uncharacterized protein</fullName>
    </submittedName>
</protein>
<gene>
    <name evidence="2" type="ORF">MAGMO_1215</name>
</gene>
<accession>A0A1S7LFU6</accession>
<evidence type="ECO:0000313" key="2">
    <source>
        <dbReference type="EMBL" id="CRH05408.1"/>
    </source>
</evidence>
<feature type="transmembrane region" description="Helical" evidence="1">
    <location>
        <begin position="81"/>
        <end position="100"/>
    </location>
</feature>